<name>A0AAE1GLA5_PETCI</name>
<gene>
    <name evidence="1" type="ORF">Pcinc_002274</name>
</gene>
<keyword evidence="2" id="KW-1185">Reference proteome</keyword>
<evidence type="ECO:0000313" key="1">
    <source>
        <dbReference type="EMBL" id="KAK3893941.1"/>
    </source>
</evidence>
<dbReference type="Proteomes" id="UP001286313">
    <property type="component" value="Unassembled WGS sequence"/>
</dbReference>
<evidence type="ECO:0000313" key="2">
    <source>
        <dbReference type="Proteomes" id="UP001286313"/>
    </source>
</evidence>
<sequence>MHKKFEVINDHERAMTRAQLMEYVDDLEKTTIHNFKVKVKQSGKRSKEGYCKRRLPLESLDEAIYKRYIHESAECVPVHGIHI</sequence>
<reference evidence="1" key="1">
    <citation type="submission" date="2023-10" db="EMBL/GenBank/DDBJ databases">
        <title>Genome assemblies of two species of porcelain crab, Petrolisthes cinctipes and Petrolisthes manimaculis (Anomura: Porcellanidae).</title>
        <authorList>
            <person name="Angst P."/>
        </authorList>
    </citation>
    <scope>NUCLEOTIDE SEQUENCE</scope>
    <source>
        <strain evidence="1">PB745_01</strain>
        <tissue evidence="1">Gill</tissue>
    </source>
</reference>
<dbReference type="EMBL" id="JAWQEG010000157">
    <property type="protein sequence ID" value="KAK3893941.1"/>
    <property type="molecule type" value="Genomic_DNA"/>
</dbReference>
<proteinExistence type="predicted"/>
<protein>
    <submittedName>
        <fullName evidence="1">Uncharacterized protein</fullName>
    </submittedName>
</protein>
<organism evidence="1 2">
    <name type="scientific">Petrolisthes cinctipes</name>
    <name type="common">Flat porcelain crab</name>
    <dbReference type="NCBI Taxonomy" id="88211"/>
    <lineage>
        <taxon>Eukaryota</taxon>
        <taxon>Metazoa</taxon>
        <taxon>Ecdysozoa</taxon>
        <taxon>Arthropoda</taxon>
        <taxon>Crustacea</taxon>
        <taxon>Multicrustacea</taxon>
        <taxon>Malacostraca</taxon>
        <taxon>Eumalacostraca</taxon>
        <taxon>Eucarida</taxon>
        <taxon>Decapoda</taxon>
        <taxon>Pleocyemata</taxon>
        <taxon>Anomura</taxon>
        <taxon>Galatheoidea</taxon>
        <taxon>Porcellanidae</taxon>
        <taxon>Petrolisthes</taxon>
    </lineage>
</organism>
<dbReference type="AlphaFoldDB" id="A0AAE1GLA5"/>
<comment type="caution">
    <text evidence="1">The sequence shown here is derived from an EMBL/GenBank/DDBJ whole genome shotgun (WGS) entry which is preliminary data.</text>
</comment>
<accession>A0AAE1GLA5</accession>